<dbReference type="Proteomes" id="UP000009226">
    <property type="component" value="Chromosome"/>
</dbReference>
<keyword evidence="2" id="KW-0732">Signal</keyword>
<evidence type="ECO:0000313" key="4">
    <source>
        <dbReference type="Proteomes" id="UP000009226"/>
    </source>
</evidence>
<gene>
    <name evidence="3" type="ordered locus">Desca_0383</name>
</gene>
<keyword evidence="4" id="KW-1185">Reference proteome</keyword>
<dbReference type="EMBL" id="CP002736">
    <property type="protein sequence ID" value="AEF93278.1"/>
    <property type="molecule type" value="Genomic_DNA"/>
</dbReference>
<evidence type="ECO:0000313" key="3">
    <source>
        <dbReference type="EMBL" id="AEF93278.1"/>
    </source>
</evidence>
<feature type="signal peptide" evidence="2">
    <location>
        <begin position="1"/>
        <end position="26"/>
    </location>
</feature>
<evidence type="ECO:0000256" key="2">
    <source>
        <dbReference type="SAM" id="SignalP"/>
    </source>
</evidence>
<dbReference type="eggNOG" id="ENOG503359E">
    <property type="taxonomic scope" value="Bacteria"/>
</dbReference>
<feature type="region of interest" description="Disordered" evidence="1">
    <location>
        <begin position="145"/>
        <end position="167"/>
    </location>
</feature>
<name>F6B6V3_DESCC</name>
<evidence type="ECO:0000256" key="1">
    <source>
        <dbReference type="SAM" id="MobiDB-lite"/>
    </source>
</evidence>
<dbReference type="STRING" id="868595.Desca_0383"/>
<feature type="chain" id="PRO_5005676809" evidence="2">
    <location>
        <begin position="27"/>
        <end position="210"/>
    </location>
</feature>
<dbReference type="KEGG" id="dca:Desca_0383"/>
<dbReference type="RefSeq" id="WP_013809587.1">
    <property type="nucleotide sequence ID" value="NC_015565.1"/>
</dbReference>
<dbReference type="HOGENOM" id="CLU_1188413_0_0_9"/>
<dbReference type="AlphaFoldDB" id="F6B6V3"/>
<protein>
    <submittedName>
        <fullName evidence="3">Uncharacterized protein</fullName>
    </submittedName>
</protein>
<reference evidence="3" key="1">
    <citation type="submission" date="2011-05" db="EMBL/GenBank/DDBJ databases">
        <title>Complete sequence of Desulfotomaculum carboxydivorans CO-1-SRB.</title>
        <authorList>
            <consortium name="US DOE Joint Genome Institute"/>
            <person name="Lucas S."/>
            <person name="Han J."/>
            <person name="Lapidus A."/>
            <person name="Cheng J.-F."/>
            <person name="Goodwin L."/>
            <person name="Pitluck S."/>
            <person name="Peters L."/>
            <person name="Mikhailova N."/>
            <person name="Lu M."/>
            <person name="Han C."/>
            <person name="Tapia R."/>
            <person name="Land M."/>
            <person name="Hauser L."/>
            <person name="Kyrpides N."/>
            <person name="Ivanova N."/>
            <person name="Pagani I."/>
            <person name="Stams A."/>
            <person name="Plugge C."/>
            <person name="Muyzer G."/>
            <person name="Kuever J."/>
            <person name="Parshina S."/>
            <person name="Ivanova A."/>
            <person name="Nazina T."/>
            <person name="Woyke T."/>
        </authorList>
    </citation>
    <scope>NUCLEOTIDE SEQUENCE [LARGE SCALE GENOMIC DNA]</scope>
    <source>
        <strain evidence="3">CO-1-SRB</strain>
    </source>
</reference>
<proteinExistence type="predicted"/>
<organism evidence="3 4">
    <name type="scientific">Desulfotomaculum nigrificans (strain DSM 14880 / VKM B-2319 / CO-1-SRB)</name>
    <name type="common">Desulfotomaculum carboxydivorans</name>
    <dbReference type="NCBI Taxonomy" id="868595"/>
    <lineage>
        <taxon>Bacteria</taxon>
        <taxon>Bacillati</taxon>
        <taxon>Bacillota</taxon>
        <taxon>Clostridia</taxon>
        <taxon>Eubacteriales</taxon>
        <taxon>Desulfotomaculaceae</taxon>
        <taxon>Desulfotomaculum</taxon>
    </lineage>
</organism>
<accession>F6B6V3</accession>
<sequence length="210" mass="23813" precursor="true">MMKSWKTKAVSTLLALSVMLPTAAFAADVANGTGEVTVNQGFVHHQPFNQEKQQKFNDKLLELVSKYTPESLTAWKDALAKQQELMQQFKDKHPVDQQRPTLSAETKAKVKAIFDDLKNGKLTREQAQEQLKSLGIELKDRHKDGFKGQSQLSDADKEKLKQKQNSLMGQFREAVKANDETKIKELLPQMLEQLKEKNQDMSNKLAESSK</sequence>